<keyword evidence="12" id="KW-0812">Transmembrane</keyword>
<evidence type="ECO:0000256" key="8">
    <source>
        <dbReference type="ARBA" id="ARBA00047899"/>
    </source>
</evidence>
<dbReference type="FunFam" id="1.10.1070.11:FF:000008">
    <property type="entry name" value="serine/threonine-protein kinase SMG1 isoform X2"/>
    <property type="match status" value="1"/>
</dbReference>
<sequence>MSRKALGSRLSSAHKLHRNWNDWQPRSESTSASQEGVKCSVSSEQSSATVYESLPSEQPGTPPPLHHDTYTTHSLLEGGVYVADGGHSENTFGWKSLGQELRINDVTSDLPNFQHGHHRPQAHSDESRLANLLRRVCREDDRDRRLATLKQMREFIIHTENKVAEKIFKWLFVKFSSCSKDEGKLLYLVAVYKALETAGEKKAFSPVMQLVMSSLQSILENLDTPELLCQSVRCILLVARCYPHIFSTNFRVSRALTHTHARTHTHTALSHSQMSTRLIYRVSPQDTVDILVGWHIDHTQKPSLTMQVSGWLQSLEQFWVADLAFSTTLLGQFLEDMEAYAEDLSHVVSGEAVDEDVPPPAVSLPKLAALLRVFSTVVRSIGERFNPIRGPPITEAYVTDVLNRVLSCITAAKQVYFSEAVLTAGSECVCVLLTSMDSGSQLTGAVISYGLDQLESCRSCSADYSMAVLNLLTQIVEQINTKLPATFVEQLLAPNSQLLELRFSREREVMVAAHGVYQAVLSLKNIPILEAAYKLVLGEMGCAVNSLLAPLGLPAACPDIQHTAFSQLQLRPDRAEFILLFNLSTLTTIGNTKNSLIGMWALSPTVFALLSQNLMLVHDELAVHHPAVQYAVLYTLYSHCTRHDHFISSSLSSSSPSLFDGAVISTVTTATKKHFSTLLTLNEDPSVCLQTCSSLQVLSLSLPMELLQRCVDVCRVQLVHSTVRVRQAFGKLLRSVPLHITLRRVSHALYYLQTTEIVSNHSSSEIHQLSLAVRRHMSKAPSNTFHPQDFSDLISFILYGTVHRGGKEPWLERLYHSCQRLDKREGAVVPRSLLKTEAVTWQWAVWEAAQFTVLSKLRTPLGRAQDTFQTIEGMIRSLAAHSLNSDQELSQWSGGESDEGHHTNQLRLALLLQFLENLEKLMYNATFFYTNRQTCQDWLTRIRLALMRVGLMSGQPAVTVRHGFDLLTEISSAQGPEMEVPITMLVEALCELRCPEAIQGLAAWSLAHMGKSVAWVASVALQAEGKALSRFEEGDFAECRAQLELLPGEDYGLLNTKDKLDLKRLLPAVLSPDPSELQKAIEVQLLRSAVGAITSNPEQDQKVPPSSDTLVKYLKQTSRIALGPLRLSTLTLCDSLPTLGTLQLHCASALETSLCSQHPSEECLIPLYSDALSTCKQQDVQPWLHALRYSTFQRQLFLKLRGSSGPVESHLVELCLTAVKFARKQGNIALASRLLAQCNKPSTEDSDTSDLVQSFRLLSLEGAVAEKWGPELKIERAKVLFTAGQSVAAMEMLSSCALSYCHSGKCERAACRSILTLCKWLLADWKELTPQLKQVVKRNSSGAPSNLSKNIAALLELPVEEQSILRITTETTVSVGVGEADFVLGQLYQLSASQAPEVAKSWAALASWAYRWGRKVVDNASQGEGVPLLPGEKKEIEELLPSGTTDEDKEAIFSILGQAMCRPAGIQDEDMALQNEEDDDDMVDVIWRQLLSSCPWLAEVEDVVTEGLIRVWRRVVDRIFSLYRVSCRAYFTFLKLNAGQTPIDEDDPKLLLNPQSSKQSSDDMIVMATLRLLRLLVKHAGELREGLELGLASTPTAPWRGIIPQLFSRLNHPEAYIRQSICSLLCRVAQDSPHLILYPAIVGLISLGAEAQTTGIKLPSALPTLLGTMPGEPLCVGESEGGSPPASQESGRGDELGLCSVEDQAMMQDCYSKIVDTLSSANPTMVQQVQLLVGELRRVTVLWDELWLGVLQQQHMHVLRRIQQLEDEVKRVQNNNTLRKEEKVAIMREKHSALMRPVVFALDHARSITAAAAETPHETWFQETYGEGINNALERLKNPQNPANPANSWVPFKQIMLSLQQRAQKRASYLLRLEEISPRLGSMTHTEMALPGEVSATDAITIHNVGNTITILPTKTKPKKLYFLGSDGKNYPYLFKGLEDLHLDERIMQFLSIVNTMFTKVNQQESPRFHARHYSVTPLGTRSGLIQWVDGATPLFGLYKRWQQREALLQAQKAQDSIQQPQNPPMVPRPSELYYSKIGPALKAVGLSLDVSRRDWPLSVMRDVLRELMEATPPNLLAKELWCSCTTPSEWWRVTQSYARSTAVMSMVGYIIGLGDRHLDNVLIDMTTGEVVHIDYNVCFEKGKSLRVPEKVPFRMTHNIETALGVTGVEGIFRLSCEQVIQMMRRGRETLLTLLEAFVYDPLVDWTAGGEVGFAGAVYGGGGQQAESKQSKREMERDITRSLFSSRVAEIKVNWFKNRDEMQAVLPQVEMAVEEYLNLQEQLSQVDKAQGKLLEEMEFLEGADSRVDHSIHTLEHRYSEHTQLQSRQRTVQDDIQSKLSDLDQWISQYQAAFGSLEATQLASLLQEISSPIDLGPPSYVPATAFLQNAGQAHLISQCEALEAEVSALLQQRRSILRACLEHLHSYATVALLYPRAVLHRHRVYTWKQWMEELMCDMTVENCQAIYHHYEMQFAPQPPTATCQFLSSVELALQHHAAETNTRLLRQMDRLKAEGASVPVCEEQLQEIERCIKVFLHEDAELASFSLAGIIISALCTLTRRNLVMEGAAASAGEQLVELTSRDGAWFLEELCSMSGNVTCLVQLLKECQLQSHELDILCLEDTSQAVYLANGVYTCLQLRLMMFLQELNTNFRQIIFPEALRCMLKGESTLESMLLELDSLIEQCADGVSLPGLAEALQTHLRNASMGLQEDVDAHYLQVTRVLRVQYSELIQPRNMEGSIQDTPKMSAGQMLLVAFDGMFAQLETAFGLLIEKLNSMDIPTAWRKVDVIWEARATQVHFFDTVQTRQVLEEIFFLKRLQTIRDFFRLCASFAQTLSGTCPPPNDEPPPSNGPVSLVKPIYRTSTVVNEDQMTRPIKAFTADFVRQMLMGLPTQALGLALCSALSALGSDLIAQVEAKDFGAEGKVSLDDLCKKAVEQGVQAGRISQLLLNRATLLASSYDTAWKKLDLVRRLELSIDACKVSLQRAQLHIAMFQWQHEDVLGTRPQPMTVSPPPRSIILSNMKKKLYKLSQDDAAIASVQEKLASLEGSIEQRLKWAGGANPALAPVLQDFESTITERRALVVKESQRTTQVTFLCSTVLNFEGLRTRTSEALSMDAALFDLVKRCQATCSYAAQFSSTVSTLELQLLHRLSPVMEQSIGTPEWLACAQKHLAQEMASQRAAQEEREQQLDSVTETLQLLVDTIKGTLSNHNRLLADDEESALAEGEEVMYEGSVRQFLCEYKGWQDNVQIVLFTVVQATGQPRSLEQVELLQEIPPTLKELKGQSQSGVKTQPDSMSQNARKALPRNLGTPADTPPSTLLITSKSLMPSPKRTVRDPKTGRAVQERNSYAVSVWKRVKAKLEGRDVDPNRRMSVTRSEFAAASTRILMVVLSAVFRYLLKPLSESLGMEAILEANDKLKSKSRKGSASDAAAATAALRSPTEASDFICHLAQRIVTDIKDAMLGAIQSTATGPRVSYSVRASPAEDPLSQLDEYSIACTNEICDNILALYLSEELGKPEGEKTVGTSKKSNPEVHGIMKGLEEAVSGNRSFAGFNLKSLISELVSKMTDMIAPNCASLVPRAERPFSDQFMSKASQVVSDILLKTEHKIAASVSPQNFVPVCSETELNFLMELVRHSVSLENIQESAAAKLFLDKNTQFASDILMKRLSSYISTGLIKVKDSGSSTPSSPMGSVDLDQVACDIVNRVISGIALEIEVPDMEHRFEAWAGDLQGNEFSRSRRFSEISRNFRNLSGDQRFIDAERKPQPLSRNGSFVPSNLFTAVRNHLKTFFTFLSKGAADGKRTDAFSTAQDHIVPIYIGEDGSVYELSPEEMIRRRAHAITDAVANLILRSVPKSEDIGRSTSDTILERGSSMLQSIQFPTDLVYRFVEESTKALVQDVLNAGMSTETKARESGFVDKSTSCPTALALAHKLQDSVCPSMRLHSTFPWVAAGPPRLSFENQGNKTKLGFRFIVKLKTVRIRWPNKKRKKRHRSPPPRRNYSTTSTVIKFNSQSRNASARVKELHFLFVKRAVAQKLGGTMTIEIDNKSANLLAQETSQLEEQLQGWGEVILAADQVLRWEKPWFPAVLVGSTTVLFLLVYYLDPSVLTALSCTVMVLCLADYLVPTLAPRIFGSNKCTLVIVAWIGQQVHNLFLIYLIVIFLLLLPGLNQHGIITKYTGMVKREVNKLLKQKEKKNE</sequence>
<comment type="caution">
    <text evidence="15">The sequence shown here is derived from an EMBL/GenBank/DDBJ whole genome shotgun (WGS) entry which is preliminary data.</text>
</comment>
<dbReference type="EMBL" id="VCAZ01000083">
    <property type="protein sequence ID" value="TSQ24010.1"/>
    <property type="molecule type" value="Genomic_DNA"/>
</dbReference>
<name>A0A556UZR2_BAGYA</name>
<feature type="coiled-coil region" evidence="10">
    <location>
        <begin position="2391"/>
        <end position="2418"/>
    </location>
</feature>
<dbReference type="SUPFAM" id="SSF56112">
    <property type="entry name" value="Protein kinase-like (PK-like)"/>
    <property type="match status" value="1"/>
</dbReference>
<keyword evidence="4" id="KW-0808">Transferase</keyword>
<feature type="compositionally biased region" description="Polar residues" evidence="11">
    <location>
        <begin position="3284"/>
        <end position="3301"/>
    </location>
</feature>
<reference evidence="15 16" key="1">
    <citation type="journal article" date="2019" name="Genome Biol. Evol.">
        <title>Whole-Genome Sequencing of the Giant Devil Catfish, Bagarius yarrelli.</title>
        <authorList>
            <person name="Jiang W."/>
            <person name="Lv Y."/>
            <person name="Cheng L."/>
            <person name="Yang K."/>
            <person name="Chao B."/>
            <person name="Wang X."/>
            <person name="Li Y."/>
            <person name="Pan X."/>
            <person name="You X."/>
            <person name="Zhang Y."/>
            <person name="Yang J."/>
            <person name="Li J."/>
            <person name="Zhang X."/>
            <person name="Liu S."/>
            <person name="Sun C."/>
            <person name="Yang J."/>
            <person name="Shi Q."/>
        </authorList>
    </citation>
    <scope>NUCLEOTIDE SEQUENCE [LARGE SCALE GENOMIC DNA]</scope>
    <source>
        <strain evidence="15">JWS20170419001</strain>
        <tissue evidence="15">Muscle</tissue>
    </source>
</reference>
<keyword evidence="7" id="KW-0067">ATP-binding</keyword>
<dbReference type="EC" id="2.7.11.1" evidence="2"/>
<dbReference type="InterPro" id="IPR018936">
    <property type="entry name" value="PI3/4_kinase_CS"/>
</dbReference>
<evidence type="ECO:0000256" key="6">
    <source>
        <dbReference type="ARBA" id="ARBA00022777"/>
    </source>
</evidence>
<feature type="transmembrane region" description="Helical" evidence="12">
    <location>
        <begin position="4110"/>
        <end position="4130"/>
    </location>
</feature>
<feature type="domain" description="PI3K/PI4K catalytic" evidence="13">
    <location>
        <begin position="1905"/>
        <end position="2244"/>
    </location>
</feature>
<feature type="transmembrane region" description="Helical" evidence="12">
    <location>
        <begin position="4151"/>
        <end position="4170"/>
    </location>
</feature>
<comment type="similarity">
    <text evidence="1">Belongs to the PI3/PI4-kinase family.</text>
</comment>
<dbReference type="InterPro" id="IPR039414">
    <property type="entry name" value="SMG1_PIKKc"/>
</dbReference>
<dbReference type="InterPro" id="IPR000403">
    <property type="entry name" value="PI3/4_kinase_cat_dom"/>
</dbReference>
<dbReference type="PANTHER" id="PTHR11139:SF71">
    <property type="entry name" value="SERINE_THREONINE-PROTEIN KINASE SMG1"/>
    <property type="match status" value="1"/>
</dbReference>
<evidence type="ECO:0000256" key="11">
    <source>
        <dbReference type="SAM" id="MobiDB-lite"/>
    </source>
</evidence>
<keyword evidence="12" id="KW-1133">Transmembrane helix</keyword>
<protein>
    <recommendedName>
        <fullName evidence="2">non-specific serine/threonine protein kinase</fullName>
        <ecNumber evidence="2">2.7.11.1</ecNumber>
    </recommendedName>
</protein>
<dbReference type="InterPro" id="IPR031559">
    <property type="entry name" value="SMG1"/>
</dbReference>
<evidence type="ECO:0000256" key="5">
    <source>
        <dbReference type="ARBA" id="ARBA00022741"/>
    </source>
</evidence>
<dbReference type="PROSITE" id="PS00916">
    <property type="entry name" value="PI3_4_KINASE_2"/>
    <property type="match status" value="1"/>
</dbReference>
<feature type="region of interest" description="Disordered" evidence="11">
    <location>
        <begin position="3985"/>
        <end position="4005"/>
    </location>
</feature>
<feature type="region of interest" description="Disordered" evidence="11">
    <location>
        <begin position="3280"/>
        <end position="3324"/>
    </location>
</feature>
<evidence type="ECO:0000256" key="10">
    <source>
        <dbReference type="SAM" id="Coils"/>
    </source>
</evidence>
<dbReference type="PROSITE" id="PS50290">
    <property type="entry name" value="PI3_4_KINASE_3"/>
    <property type="match status" value="1"/>
</dbReference>
<dbReference type="InterPro" id="IPR050517">
    <property type="entry name" value="DDR_Repair_Kinase"/>
</dbReference>
<dbReference type="SMART" id="SM00146">
    <property type="entry name" value="PI3Kc"/>
    <property type="match status" value="1"/>
</dbReference>
<evidence type="ECO:0000313" key="16">
    <source>
        <dbReference type="Proteomes" id="UP000319801"/>
    </source>
</evidence>
<dbReference type="Gene3D" id="3.30.1010.10">
    <property type="entry name" value="Phosphatidylinositol 3-kinase Catalytic Subunit, Chain A, domain 4"/>
    <property type="match status" value="1"/>
</dbReference>
<dbReference type="Pfam" id="PF15785">
    <property type="entry name" value="SMG1"/>
    <property type="match status" value="1"/>
</dbReference>
<keyword evidence="3" id="KW-0723">Serine/threonine-protein kinase</keyword>
<dbReference type="Gene3D" id="1.10.1070.11">
    <property type="entry name" value="Phosphatidylinositol 3-/4-kinase, catalytic domain"/>
    <property type="match status" value="1"/>
</dbReference>
<evidence type="ECO:0000256" key="12">
    <source>
        <dbReference type="SAM" id="Phobius"/>
    </source>
</evidence>
<feature type="transmembrane region" description="Helical" evidence="12">
    <location>
        <begin position="4085"/>
        <end position="4104"/>
    </location>
</feature>
<dbReference type="SMART" id="SM01345">
    <property type="entry name" value="Rapamycin_bind"/>
    <property type="match status" value="1"/>
</dbReference>
<evidence type="ECO:0000256" key="3">
    <source>
        <dbReference type="ARBA" id="ARBA00022527"/>
    </source>
</evidence>
<keyword evidence="6 15" id="KW-0418">Kinase</keyword>
<evidence type="ECO:0000256" key="2">
    <source>
        <dbReference type="ARBA" id="ARBA00012513"/>
    </source>
</evidence>
<keyword evidence="12" id="KW-0472">Membrane</keyword>
<dbReference type="InterPro" id="IPR035175">
    <property type="entry name" value="SMG1_N"/>
</dbReference>
<dbReference type="Proteomes" id="UP000319801">
    <property type="component" value="Unassembled WGS sequence"/>
</dbReference>
<dbReference type="InterPro" id="IPR036940">
    <property type="entry name" value="PI3/4_kinase_cat_sf"/>
</dbReference>
<dbReference type="GO" id="GO:0005634">
    <property type="term" value="C:nucleus"/>
    <property type="evidence" value="ECO:0007669"/>
    <property type="project" value="TreeGrafter"/>
</dbReference>
<dbReference type="SUPFAM" id="SSF48371">
    <property type="entry name" value="ARM repeat"/>
    <property type="match status" value="2"/>
</dbReference>
<gene>
    <name evidence="15" type="ORF">Baya_11577</name>
</gene>
<feature type="region of interest" description="Disordered" evidence="11">
    <location>
        <begin position="1"/>
        <end position="71"/>
    </location>
</feature>
<keyword evidence="5" id="KW-0547">Nucleotide-binding</keyword>
<evidence type="ECO:0000259" key="13">
    <source>
        <dbReference type="PROSITE" id="PS50290"/>
    </source>
</evidence>
<dbReference type="InterPro" id="IPR016024">
    <property type="entry name" value="ARM-type_fold"/>
</dbReference>
<dbReference type="Pfam" id="PF17229">
    <property type="entry name" value="SMG1_N"/>
    <property type="match status" value="1"/>
</dbReference>
<accession>A0A556UZR2</accession>
<evidence type="ECO:0000313" key="15">
    <source>
        <dbReference type="EMBL" id="TSQ24010.1"/>
    </source>
</evidence>
<evidence type="ECO:0000259" key="14">
    <source>
        <dbReference type="PROSITE" id="PS51189"/>
    </source>
</evidence>
<comment type="catalytic activity">
    <reaction evidence="9">
        <text>L-seryl-[protein] + ATP = O-phospho-L-seryl-[protein] + ADP + H(+)</text>
        <dbReference type="Rhea" id="RHEA:17989"/>
        <dbReference type="Rhea" id="RHEA-COMP:9863"/>
        <dbReference type="Rhea" id="RHEA-COMP:11604"/>
        <dbReference type="ChEBI" id="CHEBI:15378"/>
        <dbReference type="ChEBI" id="CHEBI:29999"/>
        <dbReference type="ChEBI" id="CHEBI:30616"/>
        <dbReference type="ChEBI" id="CHEBI:83421"/>
        <dbReference type="ChEBI" id="CHEBI:456216"/>
        <dbReference type="EC" id="2.7.11.1"/>
    </reaction>
</comment>
<organism evidence="15 16">
    <name type="scientific">Bagarius yarrelli</name>
    <name type="common">Goonch</name>
    <name type="synonym">Bagrus yarrelli</name>
    <dbReference type="NCBI Taxonomy" id="175774"/>
    <lineage>
        <taxon>Eukaryota</taxon>
        <taxon>Metazoa</taxon>
        <taxon>Chordata</taxon>
        <taxon>Craniata</taxon>
        <taxon>Vertebrata</taxon>
        <taxon>Euteleostomi</taxon>
        <taxon>Actinopterygii</taxon>
        <taxon>Neopterygii</taxon>
        <taxon>Teleostei</taxon>
        <taxon>Ostariophysi</taxon>
        <taxon>Siluriformes</taxon>
        <taxon>Sisoridae</taxon>
        <taxon>Sisorinae</taxon>
        <taxon>Bagarius</taxon>
    </lineage>
</organism>
<dbReference type="CDD" id="cd05170">
    <property type="entry name" value="PIKKc_SMG1"/>
    <property type="match status" value="1"/>
</dbReference>
<dbReference type="CDD" id="cd22559">
    <property type="entry name" value="Arl6IP1"/>
    <property type="match status" value="1"/>
</dbReference>
<evidence type="ECO:0000256" key="4">
    <source>
        <dbReference type="ARBA" id="ARBA00022679"/>
    </source>
</evidence>
<dbReference type="GO" id="GO:0005524">
    <property type="term" value="F:ATP binding"/>
    <property type="evidence" value="ECO:0007669"/>
    <property type="project" value="UniProtKB-KW"/>
</dbReference>
<keyword evidence="16" id="KW-1185">Reference proteome</keyword>
<dbReference type="OrthoDB" id="10065496at2759"/>
<feature type="domain" description="FAT" evidence="14">
    <location>
        <begin position="1283"/>
        <end position="1646"/>
    </location>
</feature>
<dbReference type="PANTHER" id="PTHR11139">
    <property type="entry name" value="ATAXIA TELANGIECTASIA MUTATED ATM -RELATED"/>
    <property type="match status" value="1"/>
</dbReference>
<proteinExistence type="inferred from homology"/>
<feature type="compositionally biased region" description="Polar residues" evidence="11">
    <location>
        <begin position="21"/>
        <end position="59"/>
    </location>
</feature>
<evidence type="ECO:0000256" key="1">
    <source>
        <dbReference type="ARBA" id="ARBA00011031"/>
    </source>
</evidence>
<dbReference type="GO" id="GO:0000184">
    <property type="term" value="P:nuclear-transcribed mRNA catabolic process, nonsense-mediated decay"/>
    <property type="evidence" value="ECO:0007669"/>
    <property type="project" value="InterPro"/>
</dbReference>
<evidence type="ECO:0000256" key="9">
    <source>
        <dbReference type="ARBA" id="ARBA00048679"/>
    </source>
</evidence>
<evidence type="ECO:0000256" key="7">
    <source>
        <dbReference type="ARBA" id="ARBA00022840"/>
    </source>
</evidence>
<dbReference type="Pfam" id="PF00454">
    <property type="entry name" value="PI3_PI4_kinase"/>
    <property type="match status" value="1"/>
</dbReference>
<feature type="compositionally biased region" description="Basic residues" evidence="11">
    <location>
        <begin position="3985"/>
        <end position="3997"/>
    </location>
</feature>
<dbReference type="FunFam" id="3.30.1010.10:FF:000010">
    <property type="entry name" value="serine/threonine-protein kinase SMG1 isoform X1"/>
    <property type="match status" value="1"/>
</dbReference>
<dbReference type="GO" id="GO:0004674">
    <property type="term" value="F:protein serine/threonine kinase activity"/>
    <property type="evidence" value="ECO:0007669"/>
    <property type="project" value="UniProtKB-KW"/>
</dbReference>
<dbReference type="InterPro" id="IPR011009">
    <property type="entry name" value="Kinase-like_dom_sf"/>
</dbReference>
<keyword evidence="10" id="KW-0175">Coiled coil</keyword>
<feature type="coiled-coil region" evidence="10">
    <location>
        <begin position="1748"/>
        <end position="1782"/>
    </location>
</feature>
<comment type="catalytic activity">
    <reaction evidence="8">
        <text>L-threonyl-[protein] + ATP = O-phospho-L-threonyl-[protein] + ADP + H(+)</text>
        <dbReference type="Rhea" id="RHEA:46608"/>
        <dbReference type="Rhea" id="RHEA-COMP:11060"/>
        <dbReference type="Rhea" id="RHEA-COMP:11605"/>
        <dbReference type="ChEBI" id="CHEBI:15378"/>
        <dbReference type="ChEBI" id="CHEBI:30013"/>
        <dbReference type="ChEBI" id="CHEBI:30616"/>
        <dbReference type="ChEBI" id="CHEBI:61977"/>
        <dbReference type="ChEBI" id="CHEBI:456216"/>
        <dbReference type="EC" id="2.7.11.1"/>
    </reaction>
</comment>
<dbReference type="InterPro" id="IPR014009">
    <property type="entry name" value="PIK_FAT"/>
</dbReference>
<dbReference type="PROSITE" id="PS51189">
    <property type="entry name" value="FAT"/>
    <property type="match status" value="1"/>
</dbReference>